<keyword evidence="2" id="KW-1185">Reference proteome</keyword>
<dbReference type="EMBL" id="CACVKT020003420">
    <property type="protein sequence ID" value="CAC5383628.1"/>
    <property type="molecule type" value="Genomic_DNA"/>
</dbReference>
<protein>
    <submittedName>
        <fullName evidence="1">Uncharacterized protein</fullName>
    </submittedName>
</protein>
<name>A0A6J8BI24_MYTCO</name>
<evidence type="ECO:0000313" key="1">
    <source>
        <dbReference type="EMBL" id="CAC5383628.1"/>
    </source>
</evidence>
<dbReference type="Proteomes" id="UP000507470">
    <property type="component" value="Unassembled WGS sequence"/>
</dbReference>
<gene>
    <name evidence="1" type="ORF">MCOR_19357</name>
</gene>
<sequence length="188" mass="21366">MLVIVTCISICIRKYYRNKYRKQKPSDDNTTHNYDEIEYNLLRGVSKIDSQSITGNIAVNGIIEDIIYQTSDANTYTNEWNYTNCQVQVFKEASLHVTHCKSETDAITVYQNDTLTGNSDHEDQDVDLHLYEPIGLVQVSTEDSVHVTHGKSETDAITVYENDTLTGINDLDVDLHLYETIGPVEQIN</sequence>
<reference evidence="1 2" key="1">
    <citation type="submission" date="2020-06" db="EMBL/GenBank/DDBJ databases">
        <authorList>
            <person name="Li R."/>
            <person name="Bekaert M."/>
        </authorList>
    </citation>
    <scope>NUCLEOTIDE SEQUENCE [LARGE SCALE GENOMIC DNA]</scope>
    <source>
        <strain evidence="2">wild</strain>
    </source>
</reference>
<dbReference type="OrthoDB" id="10419072at2759"/>
<evidence type="ECO:0000313" key="2">
    <source>
        <dbReference type="Proteomes" id="UP000507470"/>
    </source>
</evidence>
<proteinExistence type="predicted"/>
<accession>A0A6J8BI24</accession>
<dbReference type="AlphaFoldDB" id="A0A6J8BI24"/>
<organism evidence="1 2">
    <name type="scientific">Mytilus coruscus</name>
    <name type="common">Sea mussel</name>
    <dbReference type="NCBI Taxonomy" id="42192"/>
    <lineage>
        <taxon>Eukaryota</taxon>
        <taxon>Metazoa</taxon>
        <taxon>Spiralia</taxon>
        <taxon>Lophotrochozoa</taxon>
        <taxon>Mollusca</taxon>
        <taxon>Bivalvia</taxon>
        <taxon>Autobranchia</taxon>
        <taxon>Pteriomorphia</taxon>
        <taxon>Mytilida</taxon>
        <taxon>Mytiloidea</taxon>
        <taxon>Mytilidae</taxon>
        <taxon>Mytilinae</taxon>
        <taxon>Mytilus</taxon>
    </lineage>
</organism>